<gene>
    <name evidence="2" type="ORF">Z517_03969</name>
</gene>
<evidence type="ECO:0000313" key="2">
    <source>
        <dbReference type="EMBL" id="KIW80946.1"/>
    </source>
</evidence>
<dbReference type="AlphaFoldDB" id="A0A0D2DT13"/>
<dbReference type="VEuPathDB" id="FungiDB:Z517_03969"/>
<dbReference type="EMBL" id="KN846971">
    <property type="protein sequence ID" value="KIW80946.1"/>
    <property type="molecule type" value="Genomic_DNA"/>
</dbReference>
<proteinExistence type="predicted"/>
<dbReference type="HOGENOM" id="CLU_1594578_0_0_1"/>
<dbReference type="Proteomes" id="UP000053029">
    <property type="component" value="Unassembled WGS sequence"/>
</dbReference>
<dbReference type="RefSeq" id="XP_013284754.1">
    <property type="nucleotide sequence ID" value="XM_013429300.1"/>
</dbReference>
<evidence type="ECO:0000256" key="1">
    <source>
        <dbReference type="SAM" id="MobiDB-lite"/>
    </source>
</evidence>
<protein>
    <submittedName>
        <fullName evidence="2">Uncharacterized protein</fullName>
    </submittedName>
</protein>
<organism evidence="2 3">
    <name type="scientific">Fonsecaea pedrosoi CBS 271.37</name>
    <dbReference type="NCBI Taxonomy" id="1442368"/>
    <lineage>
        <taxon>Eukaryota</taxon>
        <taxon>Fungi</taxon>
        <taxon>Dikarya</taxon>
        <taxon>Ascomycota</taxon>
        <taxon>Pezizomycotina</taxon>
        <taxon>Eurotiomycetes</taxon>
        <taxon>Chaetothyriomycetidae</taxon>
        <taxon>Chaetothyriales</taxon>
        <taxon>Herpotrichiellaceae</taxon>
        <taxon>Fonsecaea</taxon>
    </lineage>
</organism>
<name>A0A0D2DT13_9EURO</name>
<feature type="compositionally biased region" description="Polar residues" evidence="1">
    <location>
        <begin position="52"/>
        <end position="64"/>
    </location>
</feature>
<reference evidence="2 3" key="1">
    <citation type="submission" date="2015-01" db="EMBL/GenBank/DDBJ databases">
        <title>The Genome Sequence of Fonsecaea pedrosoi CBS 271.37.</title>
        <authorList>
            <consortium name="The Broad Institute Genomics Platform"/>
            <person name="Cuomo C."/>
            <person name="de Hoog S."/>
            <person name="Gorbushina A."/>
            <person name="Stielow B."/>
            <person name="Teixiera M."/>
            <person name="Abouelleil A."/>
            <person name="Chapman S.B."/>
            <person name="Priest M."/>
            <person name="Young S.K."/>
            <person name="Wortman J."/>
            <person name="Nusbaum C."/>
            <person name="Birren B."/>
        </authorList>
    </citation>
    <scope>NUCLEOTIDE SEQUENCE [LARGE SCALE GENOMIC DNA]</scope>
    <source>
        <strain evidence="2 3">CBS 271.37</strain>
    </source>
</reference>
<keyword evidence="3" id="KW-1185">Reference proteome</keyword>
<dbReference type="GeneID" id="25303459"/>
<evidence type="ECO:0000313" key="3">
    <source>
        <dbReference type="Proteomes" id="UP000053029"/>
    </source>
</evidence>
<sequence length="167" mass="18401">MSSPSSTGVERPAITTPGRPHSSSLSSVNTLRSTTTSSTLACSSSEMHSKLTKQMQARSNNQQRWQSWQAKQIECFQGAAMEAGKDAKSSKGFTSKRPHIHLDGISRSLRRLRGFGLGQSIRSFIGSGIDNIQNMLIRTCVEPYLKTYRFDDGSILSIPSDYVVTRL</sequence>
<feature type="region of interest" description="Disordered" evidence="1">
    <location>
        <begin position="1"/>
        <end position="64"/>
    </location>
</feature>
<accession>A0A0D2DT13</accession>
<feature type="compositionally biased region" description="Low complexity" evidence="1">
    <location>
        <begin position="22"/>
        <end position="45"/>
    </location>
</feature>